<dbReference type="EMBL" id="VNHU01000004">
    <property type="protein sequence ID" value="TYP74204.1"/>
    <property type="molecule type" value="Genomic_DNA"/>
</dbReference>
<dbReference type="RefSeq" id="WP_148782326.1">
    <property type="nucleotide sequence ID" value="NZ_VNHU01000004.1"/>
</dbReference>
<dbReference type="Proteomes" id="UP000324376">
    <property type="component" value="Unassembled WGS sequence"/>
</dbReference>
<proteinExistence type="predicted"/>
<dbReference type="OrthoDB" id="1119986at2"/>
<protein>
    <submittedName>
        <fullName evidence="1">Uncharacterized protein</fullName>
    </submittedName>
</protein>
<sequence length="214" mass="24547">MTKQQINKLDMYQAVQTYLDTNTKKWSAIPKLLEFKNELDQLLINLHEDSKNQEGAKLYLGSNKVAQKRIVAEKADILNDILEAYAAIEEKKGLEQKAAKSFSELYKLRNQDFILVINETISLLEVHLKALAIYGVTAEQITDLKTSLDGFLELHGQPRQYRIESKQATMSLSELFDQLTELLTNKLDKILKSFKRTDSNFYNGYEAARIIVNV</sequence>
<gene>
    <name evidence="1" type="ORF">BD809_10419</name>
</gene>
<name>A0A5S5C4D6_9FLAO</name>
<accession>A0A5S5C4D6</accession>
<comment type="caution">
    <text evidence="1">The sequence shown here is derived from an EMBL/GenBank/DDBJ whole genome shotgun (WGS) entry which is preliminary data.</text>
</comment>
<evidence type="ECO:0000313" key="2">
    <source>
        <dbReference type="Proteomes" id="UP000324376"/>
    </source>
</evidence>
<evidence type="ECO:0000313" key="1">
    <source>
        <dbReference type="EMBL" id="TYP74204.1"/>
    </source>
</evidence>
<dbReference type="AlphaFoldDB" id="A0A5S5C4D6"/>
<keyword evidence="2" id="KW-1185">Reference proteome</keyword>
<reference evidence="1 2" key="1">
    <citation type="submission" date="2019-07" db="EMBL/GenBank/DDBJ databases">
        <title>Genomic Encyclopedia of Archaeal and Bacterial Type Strains, Phase II (KMG-II): from individual species to whole genera.</title>
        <authorList>
            <person name="Goeker M."/>
        </authorList>
    </citation>
    <scope>NUCLEOTIDE SEQUENCE [LARGE SCALE GENOMIC DNA]</scope>
    <source>
        <strain evidence="1 2">DSM 17527</strain>
    </source>
</reference>
<organism evidence="1 2">
    <name type="scientific">Aquimarina intermedia</name>
    <dbReference type="NCBI Taxonomy" id="350814"/>
    <lineage>
        <taxon>Bacteria</taxon>
        <taxon>Pseudomonadati</taxon>
        <taxon>Bacteroidota</taxon>
        <taxon>Flavobacteriia</taxon>
        <taxon>Flavobacteriales</taxon>
        <taxon>Flavobacteriaceae</taxon>
        <taxon>Aquimarina</taxon>
    </lineage>
</organism>